<feature type="transmembrane region" description="Helical" evidence="14">
    <location>
        <begin position="449"/>
        <end position="471"/>
    </location>
</feature>
<protein>
    <submittedName>
        <fullName evidence="15">Na(+)/glucose symporter</fullName>
    </submittedName>
</protein>
<reference evidence="16" key="1">
    <citation type="submission" date="2017-02" db="EMBL/GenBank/DDBJ databases">
        <title>Comparative genomics and description of representatives of a novel lineage of planctomycetes thriving in anoxic sediments.</title>
        <authorList>
            <person name="Spring S."/>
            <person name="Bunk B."/>
            <person name="Sproer C."/>
        </authorList>
    </citation>
    <scope>NUCLEOTIDE SEQUENCE [LARGE SCALE GENOMIC DNA]</scope>
    <source>
        <strain evidence="16">SM-Chi-D1</strain>
    </source>
</reference>
<dbReference type="RefSeq" id="WP_146682198.1">
    <property type="nucleotide sequence ID" value="NZ_CP019646.1"/>
</dbReference>
<feature type="transmembrane region" description="Helical" evidence="14">
    <location>
        <begin position="477"/>
        <end position="495"/>
    </location>
</feature>
<evidence type="ECO:0000256" key="4">
    <source>
        <dbReference type="ARBA" id="ARBA00022475"/>
    </source>
</evidence>
<feature type="transmembrane region" description="Helical" evidence="14">
    <location>
        <begin position="165"/>
        <end position="184"/>
    </location>
</feature>
<dbReference type="Proteomes" id="UP000188181">
    <property type="component" value="Chromosome"/>
</dbReference>
<evidence type="ECO:0000256" key="14">
    <source>
        <dbReference type="SAM" id="Phobius"/>
    </source>
</evidence>
<evidence type="ECO:0000256" key="12">
    <source>
        <dbReference type="ARBA" id="ARBA00033708"/>
    </source>
</evidence>
<dbReference type="Gene3D" id="1.20.1730.10">
    <property type="entry name" value="Sodium/glucose cotransporter"/>
    <property type="match status" value="1"/>
</dbReference>
<dbReference type="GO" id="GO:0005298">
    <property type="term" value="F:proline:sodium symporter activity"/>
    <property type="evidence" value="ECO:0007669"/>
    <property type="project" value="TreeGrafter"/>
</dbReference>
<sequence>MGGYFSVIDYIIIASYGIVLLGIGFLLKEKASESLEDYFLGGRRLPWWLLGCSGMASWISLTGSMVIVAFLYLLGPRGIYVEFRGGAGLILIFMMIWTGKWHRRSGCITGAEYMKFRFGDSMGAATTRLVSVLAVILSTVAMLAMFIKGLGIFMAMFIPLTPWQCSLLFIGVVTIYTIFSGFYGVVVTDVLQSVLFFVGTIGVCIYTMRLTGSAEEFGNLAASVSGNQDWMSSVPSYFTNLPKGYETYQYLFWFAVICLLQNILFGSASGADPKYFAARSDKECSQLSILWGLTLGIRWVIMIAFTVLGIILISNILPDQGVLATAGEIVKDAFPQVRATGWNDLVNSIASFPQSDKYAAIVPSLQEVLGDNWQTKMRLIDFHGNVNPEAIMPVVLLQSIPVGFRGIIMVALIASIMSSFDSAVNTATGFFTRDLYQFVVRPKASHKELIMASYIFIFALVLVSFLFAFSLESVNDIWGFLVMGLGTGLMVPGILKFYWWRFNTAGFNIGMLAGMILAAVTRLATTGGFGDAVAEMPFFVFLSDERTQFFVLFFAVLFISVAAALLTRPTKTHILENYYIKTRPFGLWGPLKSRLKAECRLNMEAEHRRDLIAVPFAMLCQVTFFILLMQFVLKQSRQMFITLSIFAVSAVILYVVWYSKLDKMDYPVELEPEAKA</sequence>
<evidence type="ECO:0000256" key="5">
    <source>
        <dbReference type="ARBA" id="ARBA00022692"/>
    </source>
</evidence>
<dbReference type="InterPro" id="IPR050277">
    <property type="entry name" value="Sodium:Solute_Symporter"/>
</dbReference>
<name>A0A1Q2MB34_9BACT</name>
<keyword evidence="4" id="KW-1003">Cell membrane</keyword>
<proteinExistence type="inferred from homology"/>
<evidence type="ECO:0000256" key="8">
    <source>
        <dbReference type="ARBA" id="ARBA00023053"/>
    </source>
</evidence>
<dbReference type="PANTHER" id="PTHR48086:SF3">
    <property type="entry name" value="SODIUM_PROLINE SYMPORTER"/>
    <property type="match status" value="1"/>
</dbReference>
<keyword evidence="9" id="KW-0406">Ion transport</keyword>
<feature type="transmembrane region" description="Helical" evidence="14">
    <location>
        <begin position="289"/>
        <end position="313"/>
    </location>
</feature>
<organism evidence="15 16">
    <name type="scientific">Limihaloglobus sulfuriphilus</name>
    <dbReference type="NCBI Taxonomy" id="1851148"/>
    <lineage>
        <taxon>Bacteria</taxon>
        <taxon>Pseudomonadati</taxon>
        <taxon>Planctomycetota</taxon>
        <taxon>Phycisphaerae</taxon>
        <taxon>Sedimentisphaerales</taxon>
        <taxon>Sedimentisphaeraceae</taxon>
        <taxon>Limihaloglobus</taxon>
    </lineage>
</organism>
<dbReference type="InterPro" id="IPR038377">
    <property type="entry name" value="Na/Glc_symporter_sf"/>
</dbReference>
<evidence type="ECO:0000256" key="11">
    <source>
        <dbReference type="ARBA" id="ARBA00023201"/>
    </source>
</evidence>
<dbReference type="GO" id="GO:0015193">
    <property type="term" value="F:L-proline transmembrane transporter activity"/>
    <property type="evidence" value="ECO:0007669"/>
    <property type="project" value="TreeGrafter"/>
</dbReference>
<evidence type="ECO:0000256" key="13">
    <source>
        <dbReference type="RuleBase" id="RU362091"/>
    </source>
</evidence>
<comment type="subcellular location">
    <subcellularLocation>
        <location evidence="1">Cell membrane</location>
        <topology evidence="1">Multi-pass membrane protein</topology>
    </subcellularLocation>
</comment>
<keyword evidence="7 14" id="KW-1133">Transmembrane helix</keyword>
<feature type="transmembrane region" description="Helical" evidence="14">
    <location>
        <begin position="47"/>
        <end position="74"/>
    </location>
</feature>
<evidence type="ECO:0000256" key="3">
    <source>
        <dbReference type="ARBA" id="ARBA00022448"/>
    </source>
</evidence>
<gene>
    <name evidence="15" type="primary">sglT_4</name>
    <name evidence="15" type="ORF">SMSP2_00230</name>
</gene>
<feature type="transmembrane region" description="Helical" evidence="14">
    <location>
        <begin position="81"/>
        <end position="99"/>
    </location>
</feature>
<evidence type="ECO:0000256" key="6">
    <source>
        <dbReference type="ARBA" id="ARBA00022847"/>
    </source>
</evidence>
<evidence type="ECO:0000256" key="9">
    <source>
        <dbReference type="ARBA" id="ARBA00023065"/>
    </source>
</evidence>
<dbReference type="PANTHER" id="PTHR48086">
    <property type="entry name" value="SODIUM/PROLINE SYMPORTER-RELATED"/>
    <property type="match status" value="1"/>
</dbReference>
<evidence type="ECO:0000256" key="1">
    <source>
        <dbReference type="ARBA" id="ARBA00004651"/>
    </source>
</evidence>
<evidence type="ECO:0000256" key="2">
    <source>
        <dbReference type="ARBA" id="ARBA00006434"/>
    </source>
</evidence>
<dbReference type="STRING" id="1851148.SMSP2_00230"/>
<dbReference type="InterPro" id="IPR001734">
    <property type="entry name" value="Na/solute_symporter"/>
</dbReference>
<dbReference type="GO" id="GO:0005886">
    <property type="term" value="C:plasma membrane"/>
    <property type="evidence" value="ECO:0007669"/>
    <property type="project" value="UniProtKB-SubCell"/>
</dbReference>
<keyword evidence="11" id="KW-0739">Sodium transport</keyword>
<keyword evidence="6" id="KW-0769">Symport</keyword>
<feature type="transmembrane region" description="Helical" evidence="14">
    <location>
        <begin position="611"/>
        <end position="633"/>
    </location>
</feature>
<dbReference type="KEGG" id="pbas:SMSP2_00230"/>
<dbReference type="Pfam" id="PF00474">
    <property type="entry name" value="SSF"/>
    <property type="match status" value="2"/>
</dbReference>
<comment type="similarity">
    <text evidence="2 13">Belongs to the sodium:solute symporter (SSF) (TC 2.A.21) family.</text>
</comment>
<keyword evidence="3" id="KW-0813">Transport</keyword>
<feature type="transmembrane region" description="Helical" evidence="14">
    <location>
        <begin position="129"/>
        <end position="158"/>
    </location>
</feature>
<comment type="catalytic activity">
    <reaction evidence="12">
        <text>L-proline(in) + Na(+)(in) = L-proline(out) + Na(+)(out)</text>
        <dbReference type="Rhea" id="RHEA:28967"/>
        <dbReference type="ChEBI" id="CHEBI:29101"/>
        <dbReference type="ChEBI" id="CHEBI:60039"/>
    </reaction>
</comment>
<keyword evidence="16" id="KW-1185">Reference proteome</keyword>
<keyword evidence="5 14" id="KW-0812">Transmembrane</keyword>
<evidence type="ECO:0000313" key="16">
    <source>
        <dbReference type="Proteomes" id="UP000188181"/>
    </source>
</evidence>
<keyword evidence="10 14" id="KW-0472">Membrane</keyword>
<accession>A0A1Q2MB34</accession>
<keyword evidence="8" id="KW-0915">Sodium</keyword>
<feature type="transmembrane region" description="Helical" evidence="14">
    <location>
        <begin position="549"/>
        <end position="567"/>
    </location>
</feature>
<dbReference type="PROSITE" id="PS50283">
    <property type="entry name" value="NA_SOLUT_SYMP_3"/>
    <property type="match status" value="1"/>
</dbReference>
<dbReference type="OrthoDB" id="9814523at2"/>
<dbReference type="AlphaFoldDB" id="A0A1Q2MB34"/>
<evidence type="ECO:0000313" key="15">
    <source>
        <dbReference type="EMBL" id="AQQ69896.1"/>
    </source>
</evidence>
<evidence type="ECO:0000256" key="7">
    <source>
        <dbReference type="ARBA" id="ARBA00022989"/>
    </source>
</evidence>
<feature type="transmembrane region" description="Helical" evidence="14">
    <location>
        <begin position="7"/>
        <end position="27"/>
    </location>
</feature>
<feature type="transmembrane region" description="Helical" evidence="14">
    <location>
        <begin position="190"/>
        <end position="208"/>
    </location>
</feature>
<dbReference type="EMBL" id="CP019646">
    <property type="protein sequence ID" value="AQQ69896.1"/>
    <property type="molecule type" value="Genomic_DNA"/>
</dbReference>
<feature type="transmembrane region" description="Helical" evidence="14">
    <location>
        <begin position="639"/>
        <end position="657"/>
    </location>
</feature>
<evidence type="ECO:0000256" key="10">
    <source>
        <dbReference type="ARBA" id="ARBA00023136"/>
    </source>
</evidence>
<feature type="transmembrane region" description="Helical" evidence="14">
    <location>
        <begin position="507"/>
        <end position="529"/>
    </location>
</feature>
<feature type="transmembrane region" description="Helical" evidence="14">
    <location>
        <begin position="250"/>
        <end position="269"/>
    </location>
</feature>
<dbReference type="GO" id="GO:0015824">
    <property type="term" value="P:proline transport"/>
    <property type="evidence" value="ECO:0007669"/>
    <property type="project" value="TreeGrafter"/>
</dbReference>